<feature type="chain" id="PRO_5046266191" description="serine-type D-Ala-D-Ala carboxypeptidase" evidence="14">
    <location>
        <begin position="27"/>
        <end position="394"/>
    </location>
</feature>
<keyword evidence="9" id="KW-0133">Cell shape</keyword>
<evidence type="ECO:0000256" key="9">
    <source>
        <dbReference type="ARBA" id="ARBA00022960"/>
    </source>
</evidence>
<gene>
    <name evidence="16" type="ORF">NBRC116591_26070</name>
</gene>
<dbReference type="EC" id="3.4.16.4" evidence="4"/>
<evidence type="ECO:0000256" key="6">
    <source>
        <dbReference type="ARBA" id="ARBA00022670"/>
    </source>
</evidence>
<dbReference type="Gene3D" id="2.60.410.10">
    <property type="entry name" value="D-Ala-D-Ala carboxypeptidase, C-terminal domain"/>
    <property type="match status" value="1"/>
</dbReference>
<feature type="signal peptide" evidence="14">
    <location>
        <begin position="1"/>
        <end position="26"/>
    </location>
</feature>
<keyword evidence="17" id="KW-1185">Reference proteome</keyword>
<dbReference type="Proteomes" id="UP001465153">
    <property type="component" value="Unassembled WGS sequence"/>
</dbReference>
<dbReference type="InterPro" id="IPR012338">
    <property type="entry name" value="Beta-lactam/transpept-like"/>
</dbReference>
<evidence type="ECO:0000256" key="2">
    <source>
        <dbReference type="ARBA" id="ARBA00004752"/>
    </source>
</evidence>
<keyword evidence="6" id="KW-0645">Protease</keyword>
<evidence type="ECO:0000259" key="15">
    <source>
        <dbReference type="SMART" id="SM00936"/>
    </source>
</evidence>
<dbReference type="GO" id="GO:0004180">
    <property type="term" value="F:carboxypeptidase activity"/>
    <property type="evidence" value="ECO:0007669"/>
    <property type="project" value="UniProtKB-KW"/>
</dbReference>
<dbReference type="PANTHER" id="PTHR21581:SF6">
    <property type="entry name" value="TRAFFICKING PROTEIN PARTICLE COMPLEX SUBUNIT 12"/>
    <property type="match status" value="1"/>
</dbReference>
<feature type="domain" description="Peptidase S11 D-Ala-D-Ala carboxypeptidase A C-terminal" evidence="15">
    <location>
        <begin position="283"/>
        <end position="373"/>
    </location>
</feature>
<dbReference type="InterPro" id="IPR018044">
    <property type="entry name" value="Peptidase_S11"/>
</dbReference>
<evidence type="ECO:0000256" key="10">
    <source>
        <dbReference type="ARBA" id="ARBA00022984"/>
    </source>
</evidence>
<keyword evidence="5 16" id="KW-0121">Carboxypeptidase</keyword>
<evidence type="ECO:0000256" key="4">
    <source>
        <dbReference type="ARBA" id="ARBA00012448"/>
    </source>
</evidence>
<dbReference type="Gene3D" id="3.40.710.10">
    <property type="entry name" value="DD-peptidase/beta-lactamase superfamily"/>
    <property type="match status" value="1"/>
</dbReference>
<evidence type="ECO:0000256" key="8">
    <source>
        <dbReference type="ARBA" id="ARBA00022801"/>
    </source>
</evidence>
<evidence type="ECO:0000313" key="16">
    <source>
        <dbReference type="EMBL" id="GAA6168796.1"/>
    </source>
</evidence>
<keyword evidence="8" id="KW-0378">Hydrolase</keyword>
<name>A0ABQ0AB04_9GAMM</name>
<protein>
    <recommendedName>
        <fullName evidence="4">serine-type D-Ala-D-Ala carboxypeptidase</fullName>
        <ecNumber evidence="4">3.4.16.4</ecNumber>
    </recommendedName>
</protein>
<evidence type="ECO:0000256" key="12">
    <source>
        <dbReference type="ARBA" id="ARBA00034000"/>
    </source>
</evidence>
<accession>A0ABQ0AB04</accession>
<evidence type="ECO:0000313" key="17">
    <source>
        <dbReference type="Proteomes" id="UP001465153"/>
    </source>
</evidence>
<dbReference type="InterPro" id="IPR015956">
    <property type="entry name" value="Peniciliin-bd_prot_C_sf"/>
</dbReference>
<evidence type="ECO:0000256" key="5">
    <source>
        <dbReference type="ARBA" id="ARBA00022645"/>
    </source>
</evidence>
<comment type="catalytic activity">
    <reaction evidence="12">
        <text>Preferential cleavage: (Ac)2-L-Lys-D-Ala-|-D-Ala. Also transpeptidation of peptidyl-alanyl moieties that are N-acyl substituents of D-alanine.</text>
        <dbReference type="EC" id="3.4.16.4"/>
    </reaction>
</comment>
<dbReference type="InterPro" id="IPR012907">
    <property type="entry name" value="Peptidase_S11_C"/>
</dbReference>
<keyword evidence="7 14" id="KW-0732">Signal</keyword>
<dbReference type="InterPro" id="IPR037167">
    <property type="entry name" value="Peptidase_S11_C_sf"/>
</dbReference>
<dbReference type="RefSeq" id="WP_434064660.1">
    <property type="nucleotide sequence ID" value="NZ_BAABWN010000008.1"/>
</dbReference>
<evidence type="ECO:0000256" key="13">
    <source>
        <dbReference type="RuleBase" id="RU004016"/>
    </source>
</evidence>
<comment type="pathway">
    <text evidence="2">Cell wall biogenesis; peptidoglycan biosynthesis.</text>
</comment>
<dbReference type="PRINTS" id="PR00725">
    <property type="entry name" value="DADACBPTASE1"/>
</dbReference>
<dbReference type="SUPFAM" id="SSF69189">
    <property type="entry name" value="Penicillin-binding protein associated domain"/>
    <property type="match status" value="1"/>
</dbReference>
<evidence type="ECO:0000256" key="14">
    <source>
        <dbReference type="SAM" id="SignalP"/>
    </source>
</evidence>
<sequence>MLTFFKRLFVPATFLLLLAHGNQAIAQQIIIPAPPQLAASSYLLIDAATGEVLVENNANEPLPPASLTKIMSSYIFSGEVERGHINMTDMVPVSVRAWKMGGSRMFVREGTEVSVEDLLRGVIIQSGNDATVALAEYIAGSEEAFVDIMNQQAALLGMTNTQFQNSTGWPAEGHFTTAWDLSLLARALINDHPEHYEIYSEKEFTYGAPGEEPKTQSNRNKLLFRDKSVDGIKTGHTNEAGYCLVASAVRGDMRLISVVMGTRSENSRADESQKLLAHGFRYYETHKQYSLNEVLANTRVWGGQDNQLNLVVNEDVLMTIPRGAGKNVKAEITMDDTIKAPVEQFQQLGEVTLTLDGEVIARKPLVAEKAVSEAGFFARLWDSLKLFFVNLFSS</sequence>
<comment type="similarity">
    <text evidence="3 13">Belongs to the peptidase S11 family.</text>
</comment>
<evidence type="ECO:0000256" key="11">
    <source>
        <dbReference type="ARBA" id="ARBA00023316"/>
    </source>
</evidence>
<dbReference type="PANTHER" id="PTHR21581">
    <property type="entry name" value="D-ALANYL-D-ALANINE CARBOXYPEPTIDASE"/>
    <property type="match status" value="1"/>
</dbReference>
<dbReference type="InterPro" id="IPR001967">
    <property type="entry name" value="Peptidase_S11_N"/>
</dbReference>
<comment type="function">
    <text evidence="1">Removes C-terminal D-alanyl residues from sugar-peptide cell wall precursors.</text>
</comment>
<comment type="caution">
    <text evidence="16">The sequence shown here is derived from an EMBL/GenBank/DDBJ whole genome shotgun (WGS) entry which is preliminary data.</text>
</comment>
<dbReference type="SMART" id="SM00936">
    <property type="entry name" value="PBP5_C"/>
    <property type="match status" value="1"/>
</dbReference>
<organism evidence="16 17">
    <name type="scientific">Sessilibacter corallicola</name>
    <dbReference type="NCBI Taxonomy" id="2904075"/>
    <lineage>
        <taxon>Bacteria</taxon>
        <taxon>Pseudomonadati</taxon>
        <taxon>Pseudomonadota</taxon>
        <taxon>Gammaproteobacteria</taxon>
        <taxon>Cellvibrionales</taxon>
        <taxon>Cellvibrionaceae</taxon>
        <taxon>Sessilibacter</taxon>
    </lineage>
</organism>
<proteinExistence type="inferred from homology"/>
<evidence type="ECO:0000256" key="7">
    <source>
        <dbReference type="ARBA" id="ARBA00022729"/>
    </source>
</evidence>
<dbReference type="Pfam" id="PF07943">
    <property type="entry name" value="PBP5_C"/>
    <property type="match status" value="1"/>
</dbReference>
<evidence type="ECO:0000256" key="3">
    <source>
        <dbReference type="ARBA" id="ARBA00007164"/>
    </source>
</evidence>
<keyword evidence="10" id="KW-0573">Peptidoglycan synthesis</keyword>
<dbReference type="EMBL" id="BAABWN010000008">
    <property type="protein sequence ID" value="GAA6168796.1"/>
    <property type="molecule type" value="Genomic_DNA"/>
</dbReference>
<dbReference type="SUPFAM" id="SSF56601">
    <property type="entry name" value="beta-lactamase/transpeptidase-like"/>
    <property type="match status" value="1"/>
</dbReference>
<reference evidence="16 17" key="1">
    <citation type="submission" date="2024-04" db="EMBL/GenBank/DDBJ databases">
        <title>Draft genome sequence of Sessilibacter corallicola NBRC 116591.</title>
        <authorList>
            <person name="Miyakawa T."/>
            <person name="Kusuya Y."/>
            <person name="Miura T."/>
        </authorList>
    </citation>
    <scope>NUCLEOTIDE SEQUENCE [LARGE SCALE GENOMIC DNA]</scope>
    <source>
        <strain evidence="16 17">KU-00831-HH</strain>
    </source>
</reference>
<evidence type="ECO:0000256" key="1">
    <source>
        <dbReference type="ARBA" id="ARBA00003217"/>
    </source>
</evidence>
<dbReference type="Pfam" id="PF00768">
    <property type="entry name" value="Peptidase_S11"/>
    <property type="match status" value="1"/>
</dbReference>
<keyword evidence="11" id="KW-0961">Cell wall biogenesis/degradation</keyword>